<sequence length="243" mass="25951">MAERSNLFVPATALALGIAFAGYSAGQSLVQSRLGFRTVTVKGLAERPVKADLGFWPISFVATGDTLEEARQGLGQAEASVKAFLSARGFPATAYQVQNIRVEDKLANAYSNGGLNGPRYILTETLLVKTGDVDKLAETARNSGDLLKDGVVFANEGMSAGPAFQFTKLNDLKGELLTEATQRAREAADKFARESGAKVGAIQNANQGVIEVNPAVDIPDSPPDRQIDKKVRVVTTITYFLKD</sequence>
<dbReference type="Gene3D" id="3.30.110.170">
    <property type="entry name" value="Protein of unknown function (DUF541), domain 1"/>
    <property type="match status" value="1"/>
</dbReference>
<dbReference type="PIRSF" id="PIRSF029033">
    <property type="entry name" value="UCP029033"/>
    <property type="match status" value="1"/>
</dbReference>
<dbReference type="GO" id="GO:0006974">
    <property type="term" value="P:DNA damage response"/>
    <property type="evidence" value="ECO:0007669"/>
    <property type="project" value="TreeGrafter"/>
</dbReference>
<name>A0A2P2EBX0_9PROT</name>
<dbReference type="InterPro" id="IPR007497">
    <property type="entry name" value="SIMPL/DUF541"/>
</dbReference>
<dbReference type="InterPro" id="IPR052022">
    <property type="entry name" value="26kDa_periplasmic_antigen"/>
</dbReference>
<dbReference type="AlphaFoldDB" id="A0A2P2EBX0"/>
<accession>A0A2P2EBX0</accession>
<dbReference type="Pfam" id="PF04402">
    <property type="entry name" value="SIMPL"/>
    <property type="match status" value="1"/>
</dbReference>
<protein>
    <recommendedName>
        <fullName evidence="3">SIMPL domain-containing protein</fullName>
    </recommendedName>
</protein>
<dbReference type="PANTHER" id="PTHR34387:SF2">
    <property type="entry name" value="SLR1258 PROTEIN"/>
    <property type="match status" value="1"/>
</dbReference>
<dbReference type="Proteomes" id="UP000245086">
    <property type="component" value="Unassembled WGS sequence"/>
</dbReference>
<evidence type="ECO:0000313" key="2">
    <source>
        <dbReference type="Proteomes" id="UP000245086"/>
    </source>
</evidence>
<reference evidence="1 2" key="1">
    <citation type="journal article" date="2018" name="Genome Announc.">
        <title>Draft Genome Sequence of "Candidatus Phycosocius bacilliformis," an Alphaproteobacterial Ectosymbiont of the Hydrocarbon-Producing Green Alga Botryococcus braunii.</title>
        <authorList>
            <person name="Tanabe Y."/>
            <person name="Yamaguchi H."/>
            <person name="Watanabe M.M."/>
        </authorList>
    </citation>
    <scope>NUCLEOTIDE SEQUENCE [LARGE SCALE GENOMIC DNA]</scope>
    <source>
        <strain evidence="1 2">BOTRYCO-2</strain>
    </source>
</reference>
<comment type="caution">
    <text evidence="1">The sequence shown here is derived from an EMBL/GenBank/DDBJ whole genome shotgun (WGS) entry which is preliminary data.</text>
</comment>
<organism evidence="1 2">
    <name type="scientific">Candidatus Phycosocius bacilliformis</name>
    <dbReference type="NCBI Taxonomy" id="1445552"/>
    <lineage>
        <taxon>Bacteria</taxon>
        <taxon>Pseudomonadati</taxon>
        <taxon>Pseudomonadota</taxon>
        <taxon>Alphaproteobacteria</taxon>
        <taxon>Caulobacterales</taxon>
        <taxon>Caulobacterales incertae sedis</taxon>
        <taxon>Candidatus Phycosocius</taxon>
    </lineage>
</organism>
<evidence type="ECO:0000313" key="1">
    <source>
        <dbReference type="EMBL" id="GBF58541.1"/>
    </source>
</evidence>
<dbReference type="PANTHER" id="PTHR34387">
    <property type="entry name" value="SLR1258 PROTEIN"/>
    <property type="match status" value="1"/>
</dbReference>
<proteinExistence type="predicted"/>
<keyword evidence="2" id="KW-1185">Reference proteome</keyword>
<dbReference type="EMBL" id="BFBR01000006">
    <property type="protein sequence ID" value="GBF58541.1"/>
    <property type="molecule type" value="Genomic_DNA"/>
</dbReference>
<gene>
    <name evidence="1" type="ORF">PbB2_02227</name>
</gene>
<dbReference type="RefSeq" id="WP_108985388.1">
    <property type="nucleotide sequence ID" value="NZ_BFBR01000006.1"/>
</dbReference>
<evidence type="ECO:0008006" key="3">
    <source>
        <dbReference type="Google" id="ProtNLM"/>
    </source>
</evidence>
<dbReference type="OrthoDB" id="9806540at2"/>
<dbReference type="InterPro" id="IPR016907">
    <property type="entry name" value="UCP029033"/>
</dbReference>